<dbReference type="CDD" id="cd07805">
    <property type="entry name" value="ASKHA_NBD_FGGY_CvXK-like"/>
    <property type="match status" value="1"/>
</dbReference>
<evidence type="ECO:0000259" key="5">
    <source>
        <dbReference type="Pfam" id="PF00370"/>
    </source>
</evidence>
<dbReference type="GO" id="GO:0016301">
    <property type="term" value="F:kinase activity"/>
    <property type="evidence" value="ECO:0007669"/>
    <property type="project" value="UniProtKB-KW"/>
</dbReference>
<dbReference type="Gene3D" id="3.30.420.40">
    <property type="match status" value="2"/>
</dbReference>
<dbReference type="PANTHER" id="PTHR43095:SF5">
    <property type="entry name" value="XYLULOSE KINASE"/>
    <property type="match status" value="1"/>
</dbReference>
<dbReference type="InterPro" id="IPR043129">
    <property type="entry name" value="ATPase_NBD"/>
</dbReference>
<keyword evidence="2 4" id="KW-0808">Transferase</keyword>
<accession>A0AAJ1MJR6</accession>
<evidence type="ECO:0000256" key="1">
    <source>
        <dbReference type="ARBA" id="ARBA00009156"/>
    </source>
</evidence>
<comment type="caution">
    <text evidence="7">The sequence shown here is derived from an EMBL/GenBank/DDBJ whole genome shotgun (WGS) entry which is preliminary data.</text>
</comment>
<dbReference type="EMBL" id="JAQQAL010000017">
    <property type="protein sequence ID" value="MDC7226847.1"/>
    <property type="molecule type" value="Genomic_DNA"/>
</dbReference>
<reference evidence="7 8" key="1">
    <citation type="submission" date="2022-12" db="EMBL/GenBank/DDBJ databases">
        <title>Metagenome assembled genome from gulf of manar.</title>
        <authorList>
            <person name="Kohli P."/>
            <person name="Pk S."/>
            <person name="Venkata Ramana C."/>
            <person name="Sasikala C."/>
        </authorList>
    </citation>
    <scope>NUCLEOTIDE SEQUENCE [LARGE SCALE GENOMIC DNA]</scope>
    <source>
        <strain evidence="7">JB008</strain>
    </source>
</reference>
<dbReference type="Pfam" id="PF00370">
    <property type="entry name" value="FGGY_N"/>
    <property type="match status" value="1"/>
</dbReference>
<evidence type="ECO:0000256" key="4">
    <source>
        <dbReference type="RuleBase" id="RU003733"/>
    </source>
</evidence>
<evidence type="ECO:0000259" key="6">
    <source>
        <dbReference type="Pfam" id="PF02782"/>
    </source>
</evidence>
<dbReference type="SUPFAM" id="SSF53067">
    <property type="entry name" value="Actin-like ATPase domain"/>
    <property type="match status" value="2"/>
</dbReference>
<comment type="similarity">
    <text evidence="1 4">Belongs to the FGGY kinase family.</text>
</comment>
<organism evidence="7 8">
    <name type="scientific">Candidatus Thalassospirochaeta sargassi</name>
    <dbReference type="NCBI Taxonomy" id="3119039"/>
    <lineage>
        <taxon>Bacteria</taxon>
        <taxon>Pseudomonadati</taxon>
        <taxon>Spirochaetota</taxon>
        <taxon>Spirochaetia</taxon>
        <taxon>Spirochaetales</taxon>
        <taxon>Spirochaetaceae</taxon>
        <taxon>Candidatus Thalassospirochaeta</taxon>
    </lineage>
</organism>
<proteinExistence type="inferred from homology"/>
<dbReference type="PANTHER" id="PTHR43095">
    <property type="entry name" value="SUGAR KINASE"/>
    <property type="match status" value="1"/>
</dbReference>
<dbReference type="InterPro" id="IPR050406">
    <property type="entry name" value="FGGY_Carb_Kinase"/>
</dbReference>
<evidence type="ECO:0000313" key="8">
    <source>
        <dbReference type="Proteomes" id="UP001221217"/>
    </source>
</evidence>
<gene>
    <name evidence="7" type="ORF">PQJ61_08775</name>
</gene>
<dbReference type="InterPro" id="IPR000577">
    <property type="entry name" value="Carb_kinase_FGGY"/>
</dbReference>
<feature type="domain" description="Carbohydrate kinase FGGY N-terminal" evidence="5">
    <location>
        <begin position="4"/>
        <end position="248"/>
    </location>
</feature>
<dbReference type="AlphaFoldDB" id="A0AAJ1MJR6"/>
<protein>
    <submittedName>
        <fullName evidence="7">FGGY-family carbohydrate kinase</fullName>
    </submittedName>
</protein>
<dbReference type="PIRSF" id="PIRSF000538">
    <property type="entry name" value="GlpK"/>
    <property type="match status" value="1"/>
</dbReference>
<keyword evidence="3 4" id="KW-0418">Kinase</keyword>
<evidence type="ECO:0000313" key="7">
    <source>
        <dbReference type="EMBL" id="MDC7226847.1"/>
    </source>
</evidence>
<dbReference type="InterPro" id="IPR018483">
    <property type="entry name" value="Carb_kinase_FGGY_CS"/>
</dbReference>
<dbReference type="InterPro" id="IPR018485">
    <property type="entry name" value="FGGY_C"/>
</dbReference>
<name>A0AAJ1MJR6_9SPIO</name>
<dbReference type="Proteomes" id="UP001221217">
    <property type="component" value="Unassembled WGS sequence"/>
</dbReference>
<dbReference type="GO" id="GO:0016773">
    <property type="term" value="F:phosphotransferase activity, alcohol group as acceptor"/>
    <property type="evidence" value="ECO:0007669"/>
    <property type="project" value="InterPro"/>
</dbReference>
<dbReference type="PROSITE" id="PS00445">
    <property type="entry name" value="FGGY_KINASES_2"/>
    <property type="match status" value="1"/>
</dbReference>
<dbReference type="Pfam" id="PF02782">
    <property type="entry name" value="FGGY_C"/>
    <property type="match status" value="1"/>
</dbReference>
<sequence length="508" mass="55580">MDKMIIAYDLGTGGVKASVFDLNGVEKDFSFYSYNTSYPEGNMHEQKPADWWNGIIKSTKKLLTDEYRGKIAALAISGHSLGVVPLDKEGNLLRENTPIWSDTRASAQSKSFFKVIDYENWYMTTGNGFPPECYSLFKMMWYKEHEPEMFDKVYKIIGTKDYCNYKLTGIMCTDHSYASGSGAYDLLRMDYRADFIEAAGLDPSLFPEILASDSEVGTLTSEAAELLGLSTEVKVICGGVDNSCMALGARGIEDGRLYTSLGSSSWIALTSHEPVLNSSNRTFVFAHVIEGMYASATSIFAAGSSLKWARNTVGMNLVEQEESGGKDAFVRMNELAAESPVGANKLIFNPSLAGGSMIEESPLIKGGFVGLTLSHSQSDMIRSVFEGIALNLRFALEILAKTSKLAGSMLMVGGGSKSDFWRQMFADIFNMEILKTNIDQNAASLGAAALAAKGAGLWKDYSIVDKIHHLQTAEVPEPGAVGKYDKIYPKFRQIAHYMSESGKILAED</sequence>
<evidence type="ECO:0000256" key="3">
    <source>
        <dbReference type="ARBA" id="ARBA00022777"/>
    </source>
</evidence>
<dbReference type="GO" id="GO:0005975">
    <property type="term" value="P:carbohydrate metabolic process"/>
    <property type="evidence" value="ECO:0007669"/>
    <property type="project" value="InterPro"/>
</dbReference>
<feature type="domain" description="Carbohydrate kinase FGGY C-terminal" evidence="6">
    <location>
        <begin position="257"/>
        <end position="453"/>
    </location>
</feature>
<dbReference type="InterPro" id="IPR018484">
    <property type="entry name" value="FGGY_N"/>
</dbReference>
<evidence type="ECO:0000256" key="2">
    <source>
        <dbReference type="ARBA" id="ARBA00022679"/>
    </source>
</evidence>